<dbReference type="InterPro" id="IPR006580">
    <property type="entry name" value="Znf_TTF"/>
</dbReference>
<feature type="non-terminal residue" evidence="3">
    <location>
        <position position="827"/>
    </location>
</feature>
<reference evidence="3" key="1">
    <citation type="submission" date="2022-07" db="EMBL/GenBank/DDBJ databases">
        <title>Phylogenomic reconstructions and comparative analyses of Kickxellomycotina fungi.</title>
        <authorList>
            <person name="Reynolds N.K."/>
            <person name="Stajich J.E."/>
            <person name="Barry K."/>
            <person name="Grigoriev I.V."/>
            <person name="Crous P."/>
            <person name="Smith M.E."/>
        </authorList>
    </citation>
    <scope>NUCLEOTIDE SEQUENCE</scope>
    <source>
        <strain evidence="3">BCRC 34381</strain>
    </source>
</reference>
<feature type="non-terminal residue" evidence="3">
    <location>
        <position position="1"/>
    </location>
</feature>
<feature type="region of interest" description="Disordered" evidence="1">
    <location>
        <begin position="584"/>
        <end position="614"/>
    </location>
</feature>
<feature type="compositionally biased region" description="Polar residues" evidence="1">
    <location>
        <begin position="22"/>
        <end position="32"/>
    </location>
</feature>
<dbReference type="Pfam" id="PF25431">
    <property type="entry name" value="zf-C17orf113"/>
    <property type="match status" value="1"/>
</dbReference>
<sequence>GAVPTPTGMAVDSPVRSRHADSPTSTAAQHTTGDAGPESIITMDDLIERGTVVRLQQSPEYLNIPAELLAAGRSSITVGAAVGADKRRFNLKWLYDYSWLQFDPTVNAMFCTLCKQGKRANQFAKKGSRNFKTSAIVDHSSSNDHRRSVAQVSEASRGHSLVLALQNGTWSAVTNPFAPAAGVAPVGSDGAAAVDGADQAAVVAEPQVPKHEPVLPDTLNGAGAAAAADPALAAASAENPAAAHAGPMRATHIGTQSTSGTFTAVSSRHASLEGRDGETPISGHQQPTQQHKLFSPVEHPPAGRSKMSKGHDTPRSTTSHSSSFVPDERYAKEFEHAVQALLQAMELNLPISAVADLYQLMVSPTPLAGIGSTGYSTRTKHISDAAGGRESGGNGNGGGGGGSTTGLRLAGAITTDTVVSARLLQHVVSSEILSLVKDEVSQSPAFSVIIDEAPLREHNSLVAHVLLYLRYMRHDPQSNTGKLQVVYEEIAHQSDDFVSFAMALSDLCVFIYSHPSSFAFLGDDFLEMLYKTLYEIFLSEGTLSTRLPISLTPSIVIAITRNISQIMATVLALSKLPRDVGHAVARQGSNPHSAQGSGDLSASHSSPITPRPSFQTPLALVDAISLYDVRRGRRESAGKCPPADVLFEQLRNYSFLGCLHFMADILYQVKPVIASSEHNDTPTQAFSEQAADPSEDTLDQRLRSCLAAVKETIESVTLMYGDDEDGSQDYSHGGLDGGGAGGGGGEEEFSGFHLNEFLHLTGKNIAECSFRSFQLANYSHEDGQARLVELIRTVSSAILKDLNQRFSAVDLATIQELADMWNPTQFP</sequence>
<dbReference type="Proteomes" id="UP001143981">
    <property type="component" value="Unassembled WGS sequence"/>
</dbReference>
<feature type="compositionally biased region" description="Polar residues" evidence="1">
    <location>
        <begin position="282"/>
        <end position="292"/>
    </location>
</feature>
<evidence type="ECO:0000313" key="3">
    <source>
        <dbReference type="EMBL" id="KAJ1726521.1"/>
    </source>
</evidence>
<evidence type="ECO:0000256" key="1">
    <source>
        <dbReference type="SAM" id="MobiDB-lite"/>
    </source>
</evidence>
<feature type="region of interest" description="Disordered" evidence="1">
    <location>
        <begin position="1"/>
        <end position="38"/>
    </location>
</feature>
<feature type="region of interest" description="Disordered" evidence="1">
    <location>
        <begin position="251"/>
        <end position="325"/>
    </location>
</feature>
<accession>A0A9W7Y9P9</accession>
<proteinExistence type="predicted"/>
<dbReference type="OrthoDB" id="5560627at2759"/>
<name>A0A9W7Y9P9_9FUNG</name>
<dbReference type="InterPro" id="IPR057456">
    <property type="entry name" value="Znf_C17orf113"/>
</dbReference>
<comment type="caution">
    <text evidence="3">The sequence shown here is derived from an EMBL/GenBank/DDBJ whole genome shotgun (WGS) entry which is preliminary data.</text>
</comment>
<dbReference type="EMBL" id="JANBOI010001508">
    <property type="protein sequence ID" value="KAJ1726521.1"/>
    <property type="molecule type" value="Genomic_DNA"/>
</dbReference>
<dbReference type="PANTHER" id="PTHR46880:SF5">
    <property type="entry name" value="DUF4371 DOMAIN-CONTAINING PROTEIN"/>
    <property type="match status" value="1"/>
</dbReference>
<feature type="compositionally biased region" description="Polar residues" evidence="1">
    <location>
        <begin position="587"/>
        <end position="614"/>
    </location>
</feature>
<feature type="compositionally biased region" description="Gly residues" evidence="1">
    <location>
        <begin position="389"/>
        <end position="403"/>
    </location>
</feature>
<keyword evidence="4" id="KW-1185">Reference proteome</keyword>
<feature type="compositionally biased region" description="Polar residues" evidence="1">
    <location>
        <begin position="253"/>
        <end position="269"/>
    </location>
</feature>
<evidence type="ECO:0000313" key="4">
    <source>
        <dbReference type="Proteomes" id="UP001143981"/>
    </source>
</evidence>
<feature type="compositionally biased region" description="Polar residues" evidence="1">
    <location>
        <begin position="315"/>
        <end position="324"/>
    </location>
</feature>
<organism evidence="3 4">
    <name type="scientific">Coemansia biformis</name>
    <dbReference type="NCBI Taxonomy" id="1286918"/>
    <lineage>
        <taxon>Eukaryota</taxon>
        <taxon>Fungi</taxon>
        <taxon>Fungi incertae sedis</taxon>
        <taxon>Zoopagomycota</taxon>
        <taxon>Kickxellomycotina</taxon>
        <taxon>Kickxellomycetes</taxon>
        <taxon>Kickxellales</taxon>
        <taxon>Kickxellaceae</taxon>
        <taxon>Coemansia</taxon>
    </lineage>
</organism>
<feature type="region of interest" description="Disordered" evidence="1">
    <location>
        <begin position="383"/>
        <end position="403"/>
    </location>
</feature>
<evidence type="ECO:0000259" key="2">
    <source>
        <dbReference type="SMART" id="SM00597"/>
    </source>
</evidence>
<feature type="domain" description="TTF-type" evidence="2">
    <location>
        <begin position="85"/>
        <end position="161"/>
    </location>
</feature>
<gene>
    <name evidence="3" type="ORF">LPJ61_005130</name>
</gene>
<dbReference type="AlphaFoldDB" id="A0A9W7Y9P9"/>
<dbReference type="SMART" id="SM00597">
    <property type="entry name" value="ZnF_TTF"/>
    <property type="match status" value="1"/>
</dbReference>
<dbReference type="PANTHER" id="PTHR46880">
    <property type="entry name" value="RAS-ASSOCIATING DOMAIN-CONTAINING PROTEIN"/>
    <property type="match status" value="1"/>
</dbReference>
<protein>
    <recommendedName>
        <fullName evidence="2">TTF-type domain-containing protein</fullName>
    </recommendedName>
</protein>